<comment type="caution">
    <text evidence="1">The sequence shown here is derived from an EMBL/GenBank/DDBJ whole genome shotgun (WGS) entry which is preliminary data.</text>
</comment>
<protein>
    <submittedName>
        <fullName evidence="1">Uncharacterized protein</fullName>
    </submittedName>
</protein>
<gene>
    <name evidence="1" type="ORF">HPB50_015760</name>
</gene>
<name>A0ACB7SVW7_HYAAI</name>
<dbReference type="Proteomes" id="UP000821845">
    <property type="component" value="Chromosome 2"/>
</dbReference>
<organism evidence="1 2">
    <name type="scientific">Hyalomma asiaticum</name>
    <name type="common">Tick</name>
    <dbReference type="NCBI Taxonomy" id="266040"/>
    <lineage>
        <taxon>Eukaryota</taxon>
        <taxon>Metazoa</taxon>
        <taxon>Ecdysozoa</taxon>
        <taxon>Arthropoda</taxon>
        <taxon>Chelicerata</taxon>
        <taxon>Arachnida</taxon>
        <taxon>Acari</taxon>
        <taxon>Parasitiformes</taxon>
        <taxon>Ixodida</taxon>
        <taxon>Ixodoidea</taxon>
        <taxon>Ixodidae</taxon>
        <taxon>Hyalomminae</taxon>
        <taxon>Hyalomma</taxon>
    </lineage>
</organism>
<accession>A0ACB7SVW7</accession>
<evidence type="ECO:0000313" key="2">
    <source>
        <dbReference type="Proteomes" id="UP000821845"/>
    </source>
</evidence>
<reference evidence="1" key="1">
    <citation type="submission" date="2020-05" db="EMBL/GenBank/DDBJ databases">
        <title>Large-scale comparative analyses of tick genomes elucidate their genetic diversity and vector capacities.</title>
        <authorList>
            <person name="Jia N."/>
            <person name="Wang J."/>
            <person name="Shi W."/>
            <person name="Du L."/>
            <person name="Sun Y."/>
            <person name="Zhan W."/>
            <person name="Jiang J."/>
            <person name="Wang Q."/>
            <person name="Zhang B."/>
            <person name="Ji P."/>
            <person name="Sakyi L.B."/>
            <person name="Cui X."/>
            <person name="Yuan T."/>
            <person name="Jiang B."/>
            <person name="Yang W."/>
            <person name="Lam T.T.-Y."/>
            <person name="Chang Q."/>
            <person name="Ding S."/>
            <person name="Wang X."/>
            <person name="Zhu J."/>
            <person name="Ruan X."/>
            <person name="Zhao L."/>
            <person name="Wei J."/>
            <person name="Que T."/>
            <person name="Du C."/>
            <person name="Cheng J."/>
            <person name="Dai P."/>
            <person name="Han X."/>
            <person name="Huang E."/>
            <person name="Gao Y."/>
            <person name="Liu J."/>
            <person name="Shao H."/>
            <person name="Ye R."/>
            <person name="Li L."/>
            <person name="Wei W."/>
            <person name="Wang X."/>
            <person name="Wang C."/>
            <person name="Yang T."/>
            <person name="Huo Q."/>
            <person name="Li W."/>
            <person name="Guo W."/>
            <person name="Chen H."/>
            <person name="Zhou L."/>
            <person name="Ni X."/>
            <person name="Tian J."/>
            <person name="Zhou Y."/>
            <person name="Sheng Y."/>
            <person name="Liu T."/>
            <person name="Pan Y."/>
            <person name="Xia L."/>
            <person name="Li J."/>
            <person name="Zhao F."/>
            <person name="Cao W."/>
        </authorList>
    </citation>
    <scope>NUCLEOTIDE SEQUENCE</scope>
    <source>
        <strain evidence="1">Hyas-2018</strain>
    </source>
</reference>
<evidence type="ECO:0000313" key="1">
    <source>
        <dbReference type="EMBL" id="KAH6939106.1"/>
    </source>
</evidence>
<dbReference type="EMBL" id="CM023482">
    <property type="protein sequence ID" value="KAH6939106.1"/>
    <property type="molecule type" value="Genomic_DNA"/>
</dbReference>
<sequence length="97" mass="10854">MRWAGSGRVRCWGGHATSTRGNQSERAPNIGHRHPNRHRATMREKRKKEREKEKAAARGIRTAATNRIIGPLALSGPPTKLLRNGPAPKRNTTMTLR</sequence>
<keyword evidence="2" id="KW-1185">Reference proteome</keyword>
<proteinExistence type="predicted"/>